<name>A0A251Y8U0_9MICO</name>
<accession>A0A251Y8U0</accession>
<dbReference type="InterPro" id="IPR016032">
    <property type="entry name" value="Sig_transdc_resp-reg_C-effctor"/>
</dbReference>
<comment type="caution">
    <text evidence="5">The sequence shown here is derived from an EMBL/GenBank/DDBJ whole genome shotgun (WGS) entry which is preliminary data.</text>
</comment>
<dbReference type="GO" id="GO:0006355">
    <property type="term" value="P:regulation of DNA-templated transcription"/>
    <property type="evidence" value="ECO:0007669"/>
    <property type="project" value="InterPro"/>
</dbReference>
<evidence type="ECO:0000313" key="5">
    <source>
        <dbReference type="EMBL" id="OUE20509.1"/>
    </source>
</evidence>
<dbReference type="GO" id="GO:0003677">
    <property type="term" value="F:DNA binding"/>
    <property type="evidence" value="ECO:0007669"/>
    <property type="project" value="UniProtKB-KW"/>
</dbReference>
<dbReference type="PROSITE" id="PS00622">
    <property type="entry name" value="HTH_LUXR_1"/>
    <property type="match status" value="1"/>
</dbReference>
<evidence type="ECO:0000256" key="1">
    <source>
        <dbReference type="ARBA" id="ARBA00023015"/>
    </source>
</evidence>
<reference evidence="5 6" key="1">
    <citation type="submission" date="2016-08" db="EMBL/GenBank/DDBJ databases">
        <title>Genome sequence of Clavibacter michiganensis spp strain CFBP7494.</title>
        <authorList>
            <person name="Thapa S.P."/>
            <person name="Coaker G."/>
            <person name="Jacques M.-A."/>
        </authorList>
    </citation>
    <scope>NUCLEOTIDE SEQUENCE [LARGE SCALE GENOMIC DNA]</scope>
    <source>
        <strain evidence="5">CFBP7494</strain>
    </source>
</reference>
<dbReference type="RefSeq" id="WP_431306011.1">
    <property type="nucleotide sequence ID" value="NZ_MDJW01000008.1"/>
</dbReference>
<protein>
    <submittedName>
        <fullName evidence="5">Response regulator protein VraR</fullName>
    </submittedName>
</protein>
<dbReference type="AlphaFoldDB" id="A0A251Y8U0"/>
<sequence length="94" mass="10155">MSALLDHSHAAPGVGTGTGTDAELARLTAREREILVLVARGLSNAEIAGRLFLAPTTVKTHVSRTLDKLGVRDRLHATIWAYENRVVEPLATTR</sequence>
<dbReference type="CDD" id="cd06170">
    <property type="entry name" value="LuxR_C_like"/>
    <property type="match status" value="1"/>
</dbReference>
<proteinExistence type="predicted"/>
<evidence type="ECO:0000313" key="6">
    <source>
        <dbReference type="Proteomes" id="UP000194837"/>
    </source>
</evidence>
<dbReference type="SMART" id="SM00421">
    <property type="entry name" value="HTH_LUXR"/>
    <property type="match status" value="1"/>
</dbReference>
<evidence type="ECO:0000259" key="4">
    <source>
        <dbReference type="PROSITE" id="PS50043"/>
    </source>
</evidence>
<dbReference type="PANTHER" id="PTHR44688:SF16">
    <property type="entry name" value="DNA-BINDING TRANSCRIPTIONAL ACTIVATOR DEVR_DOSR"/>
    <property type="match status" value="1"/>
</dbReference>
<dbReference type="PRINTS" id="PR00038">
    <property type="entry name" value="HTHLUXR"/>
</dbReference>
<dbReference type="EMBL" id="MDJW01000008">
    <property type="protein sequence ID" value="OUE20509.1"/>
    <property type="molecule type" value="Genomic_DNA"/>
</dbReference>
<dbReference type="InterPro" id="IPR036388">
    <property type="entry name" value="WH-like_DNA-bd_sf"/>
</dbReference>
<dbReference type="PANTHER" id="PTHR44688">
    <property type="entry name" value="DNA-BINDING TRANSCRIPTIONAL ACTIVATOR DEVR_DOSR"/>
    <property type="match status" value="1"/>
</dbReference>
<dbReference type="PROSITE" id="PS50043">
    <property type="entry name" value="HTH_LUXR_2"/>
    <property type="match status" value="1"/>
</dbReference>
<keyword evidence="3" id="KW-0804">Transcription</keyword>
<keyword evidence="2" id="KW-0238">DNA-binding</keyword>
<dbReference type="Proteomes" id="UP000194837">
    <property type="component" value="Unassembled WGS sequence"/>
</dbReference>
<gene>
    <name evidence="5" type="primary">vraR_3</name>
    <name evidence="5" type="ORF">BFL34_01324</name>
</gene>
<keyword evidence="1" id="KW-0805">Transcription regulation</keyword>
<dbReference type="InterPro" id="IPR000792">
    <property type="entry name" value="Tscrpt_reg_LuxR_C"/>
</dbReference>
<dbReference type="Pfam" id="PF00196">
    <property type="entry name" value="GerE"/>
    <property type="match status" value="1"/>
</dbReference>
<organism evidence="5 6">
    <name type="scientific">Clavibacter michiganensis</name>
    <dbReference type="NCBI Taxonomy" id="28447"/>
    <lineage>
        <taxon>Bacteria</taxon>
        <taxon>Bacillati</taxon>
        <taxon>Actinomycetota</taxon>
        <taxon>Actinomycetes</taxon>
        <taxon>Micrococcales</taxon>
        <taxon>Microbacteriaceae</taxon>
        <taxon>Clavibacter</taxon>
    </lineage>
</organism>
<dbReference type="Gene3D" id="1.10.10.10">
    <property type="entry name" value="Winged helix-like DNA-binding domain superfamily/Winged helix DNA-binding domain"/>
    <property type="match status" value="1"/>
</dbReference>
<evidence type="ECO:0000256" key="2">
    <source>
        <dbReference type="ARBA" id="ARBA00023125"/>
    </source>
</evidence>
<evidence type="ECO:0000256" key="3">
    <source>
        <dbReference type="ARBA" id="ARBA00023163"/>
    </source>
</evidence>
<dbReference type="SUPFAM" id="SSF46894">
    <property type="entry name" value="C-terminal effector domain of the bipartite response regulators"/>
    <property type="match status" value="1"/>
</dbReference>
<feature type="domain" description="HTH luxR-type" evidence="4">
    <location>
        <begin position="20"/>
        <end position="85"/>
    </location>
</feature>